<evidence type="ECO:0000313" key="3">
    <source>
        <dbReference type="Proteomes" id="UP000780801"/>
    </source>
</evidence>
<reference evidence="2" key="1">
    <citation type="journal article" date="2020" name="Fungal Divers.">
        <title>Resolving the Mortierellaceae phylogeny through synthesis of multi-gene phylogenetics and phylogenomics.</title>
        <authorList>
            <person name="Vandepol N."/>
            <person name="Liber J."/>
            <person name="Desiro A."/>
            <person name="Na H."/>
            <person name="Kennedy M."/>
            <person name="Barry K."/>
            <person name="Grigoriev I.V."/>
            <person name="Miller A.N."/>
            <person name="O'Donnell K."/>
            <person name="Stajich J.E."/>
            <person name="Bonito G."/>
        </authorList>
    </citation>
    <scope>NUCLEOTIDE SEQUENCE</scope>
    <source>
        <strain evidence="2">KOD1015</strain>
    </source>
</reference>
<evidence type="ECO:0000313" key="2">
    <source>
        <dbReference type="EMBL" id="KAF9552101.1"/>
    </source>
</evidence>
<organism evidence="2 3">
    <name type="scientific">Lunasporangiospora selenospora</name>
    <dbReference type="NCBI Taxonomy" id="979761"/>
    <lineage>
        <taxon>Eukaryota</taxon>
        <taxon>Fungi</taxon>
        <taxon>Fungi incertae sedis</taxon>
        <taxon>Mucoromycota</taxon>
        <taxon>Mortierellomycotina</taxon>
        <taxon>Mortierellomycetes</taxon>
        <taxon>Mortierellales</taxon>
        <taxon>Mortierellaceae</taxon>
        <taxon>Lunasporangiospora</taxon>
    </lineage>
</organism>
<dbReference type="Proteomes" id="UP000780801">
    <property type="component" value="Unassembled WGS sequence"/>
</dbReference>
<accession>A0A9P6K9B8</accession>
<sequence>YFVRAVLRQAPDHAVEQGIIKELLGVGSQTEGVLRASNHPGEIYYRLYVGGREKSNYDKTTCVGRSSSPQIPSLFDSFGSSFATTEEELEEAARKLPGQSQLDSATTA</sequence>
<dbReference type="AlphaFoldDB" id="A0A9P6K9B8"/>
<name>A0A9P6K9B8_9FUNG</name>
<feature type="non-terminal residue" evidence="2">
    <location>
        <position position="1"/>
    </location>
</feature>
<proteinExistence type="predicted"/>
<feature type="non-terminal residue" evidence="2">
    <location>
        <position position="108"/>
    </location>
</feature>
<dbReference type="EMBL" id="JAABOA010007034">
    <property type="protein sequence ID" value="KAF9552101.1"/>
    <property type="molecule type" value="Genomic_DNA"/>
</dbReference>
<comment type="caution">
    <text evidence="2">The sequence shown here is derived from an EMBL/GenBank/DDBJ whole genome shotgun (WGS) entry which is preliminary data.</text>
</comment>
<evidence type="ECO:0000256" key="1">
    <source>
        <dbReference type="SAM" id="MobiDB-lite"/>
    </source>
</evidence>
<keyword evidence="3" id="KW-1185">Reference proteome</keyword>
<protein>
    <submittedName>
        <fullName evidence="2">Uncharacterized protein</fullName>
    </submittedName>
</protein>
<feature type="compositionally biased region" description="Polar residues" evidence="1">
    <location>
        <begin position="98"/>
        <end position="108"/>
    </location>
</feature>
<feature type="region of interest" description="Disordered" evidence="1">
    <location>
        <begin position="86"/>
        <end position="108"/>
    </location>
</feature>
<gene>
    <name evidence="2" type="ORF">BGW38_009511</name>
</gene>